<dbReference type="AlphaFoldDB" id="A0A6I6F9Y7"/>
<sequence length="80" mass="8047">MSRRFGLPDTRGRGSARRGRRAPARGGGRGRVPGGGGVPADGGAGPLGRRRFLAGSLPPGGEVPVFATPRRTAKSGTAGR</sequence>
<keyword evidence="3" id="KW-1185">Reference proteome</keyword>
<dbReference type="Proteomes" id="UP000422572">
    <property type="component" value="Chromosome"/>
</dbReference>
<dbReference type="EMBL" id="CP034279">
    <property type="protein sequence ID" value="QGV77022.1"/>
    <property type="molecule type" value="Genomic_DNA"/>
</dbReference>
<evidence type="ECO:0000313" key="2">
    <source>
        <dbReference type="EMBL" id="QGV77022.1"/>
    </source>
</evidence>
<reference evidence="2 3" key="1">
    <citation type="submission" date="2018-12" db="EMBL/GenBank/DDBJ databases">
        <title>Complete genome sequence of Streptomyces ficellus NRRL8067, the producer of ficellomycin, feldamycin and nojirimycin.</title>
        <authorList>
            <person name="Zhang H."/>
            <person name="Yue R."/>
            <person name="Liu Y."/>
            <person name="Li M."/>
            <person name="Mu H."/>
            <person name="Zhang J."/>
        </authorList>
    </citation>
    <scope>NUCLEOTIDE SEQUENCE [LARGE SCALE GENOMIC DNA]</scope>
    <source>
        <strain evidence="2 3">NRRL 8067</strain>
    </source>
</reference>
<accession>A0A6I6F9Y7</accession>
<name>A0A6I6F9Y7_9ACTN</name>
<protein>
    <submittedName>
        <fullName evidence="2">Uncharacterized protein</fullName>
    </submittedName>
</protein>
<evidence type="ECO:0000313" key="3">
    <source>
        <dbReference type="Proteomes" id="UP000422572"/>
    </source>
</evidence>
<proteinExistence type="predicted"/>
<feature type="compositionally biased region" description="Gly residues" evidence="1">
    <location>
        <begin position="25"/>
        <end position="46"/>
    </location>
</feature>
<feature type="compositionally biased region" description="Basic residues" evidence="1">
    <location>
        <begin position="14"/>
        <end position="23"/>
    </location>
</feature>
<organism evidence="2 3">
    <name type="scientific">Streptomyces ficellus</name>
    <dbReference type="NCBI Taxonomy" id="1977088"/>
    <lineage>
        <taxon>Bacteria</taxon>
        <taxon>Bacillati</taxon>
        <taxon>Actinomycetota</taxon>
        <taxon>Actinomycetes</taxon>
        <taxon>Kitasatosporales</taxon>
        <taxon>Streptomycetaceae</taxon>
        <taxon>Streptomyces</taxon>
    </lineage>
</organism>
<gene>
    <name evidence="2" type="ORF">EIZ62_01200</name>
</gene>
<dbReference type="KEGG" id="sfic:EIZ62_01200"/>
<feature type="region of interest" description="Disordered" evidence="1">
    <location>
        <begin position="1"/>
        <end position="80"/>
    </location>
</feature>
<evidence type="ECO:0000256" key="1">
    <source>
        <dbReference type="SAM" id="MobiDB-lite"/>
    </source>
</evidence>